<evidence type="ECO:0000256" key="3">
    <source>
        <dbReference type="ARBA" id="ARBA00023237"/>
    </source>
</evidence>
<feature type="region of interest" description="Disordered" evidence="5">
    <location>
        <begin position="218"/>
        <end position="243"/>
    </location>
</feature>
<dbReference type="InterPro" id="IPR011990">
    <property type="entry name" value="TPR-like_helical_dom_sf"/>
</dbReference>
<evidence type="ECO:0000259" key="7">
    <source>
        <dbReference type="PROSITE" id="PS51123"/>
    </source>
</evidence>
<dbReference type="Pfam" id="PF00691">
    <property type="entry name" value="OmpA"/>
    <property type="match status" value="1"/>
</dbReference>
<dbReference type="SUPFAM" id="SSF82171">
    <property type="entry name" value="DPP6 N-terminal domain-like"/>
    <property type="match status" value="1"/>
</dbReference>
<evidence type="ECO:0000256" key="4">
    <source>
        <dbReference type="PROSITE-ProRule" id="PRU00473"/>
    </source>
</evidence>
<dbReference type="SUPFAM" id="SSF49464">
    <property type="entry name" value="Carboxypeptidase regulatory domain-like"/>
    <property type="match status" value="1"/>
</dbReference>
<dbReference type="InterPro" id="IPR011659">
    <property type="entry name" value="WD40"/>
</dbReference>
<evidence type="ECO:0000256" key="6">
    <source>
        <dbReference type="SAM" id="SignalP"/>
    </source>
</evidence>
<dbReference type="Proteomes" id="UP000451233">
    <property type="component" value="Unassembled WGS sequence"/>
</dbReference>
<dbReference type="InterPro" id="IPR050330">
    <property type="entry name" value="Bact_OuterMem_StrucFunc"/>
</dbReference>
<organism evidence="8 9">
    <name type="scientific">Hufsiella ginkgonis</name>
    <dbReference type="NCBI Taxonomy" id="2695274"/>
    <lineage>
        <taxon>Bacteria</taxon>
        <taxon>Pseudomonadati</taxon>
        <taxon>Bacteroidota</taxon>
        <taxon>Sphingobacteriia</taxon>
        <taxon>Sphingobacteriales</taxon>
        <taxon>Sphingobacteriaceae</taxon>
        <taxon>Hufsiella</taxon>
    </lineage>
</organism>
<comment type="subcellular location">
    <subcellularLocation>
        <location evidence="1">Cell outer membrane</location>
    </subcellularLocation>
</comment>
<dbReference type="SUPFAM" id="SSF103088">
    <property type="entry name" value="OmpA-like"/>
    <property type="match status" value="1"/>
</dbReference>
<dbReference type="Gene3D" id="2.60.40.1120">
    <property type="entry name" value="Carboxypeptidase-like, regulatory domain"/>
    <property type="match status" value="1"/>
</dbReference>
<evidence type="ECO:0000256" key="2">
    <source>
        <dbReference type="ARBA" id="ARBA00023136"/>
    </source>
</evidence>
<evidence type="ECO:0000313" key="8">
    <source>
        <dbReference type="EMBL" id="MXV16167.1"/>
    </source>
</evidence>
<dbReference type="SUPFAM" id="SSF48452">
    <property type="entry name" value="TPR-like"/>
    <property type="match status" value="1"/>
</dbReference>
<feature type="signal peptide" evidence="6">
    <location>
        <begin position="1"/>
        <end position="20"/>
    </location>
</feature>
<dbReference type="PROSITE" id="PS51123">
    <property type="entry name" value="OMPA_2"/>
    <property type="match status" value="1"/>
</dbReference>
<protein>
    <submittedName>
        <fullName evidence="8">OmpA family protein</fullName>
    </submittedName>
</protein>
<dbReference type="InterPro" id="IPR008969">
    <property type="entry name" value="CarboxyPept-like_regulatory"/>
</dbReference>
<reference evidence="8 9" key="1">
    <citation type="submission" date="2019-11" db="EMBL/GenBank/DDBJ databases">
        <title>Pedobacter sp. HMF7056 Genome sequencing and assembly.</title>
        <authorList>
            <person name="Kang H."/>
            <person name="Kim H."/>
            <person name="Joh K."/>
        </authorList>
    </citation>
    <scope>NUCLEOTIDE SEQUENCE [LARGE SCALE GENOMIC DNA]</scope>
    <source>
        <strain evidence="8 9">HMF7056</strain>
    </source>
</reference>
<keyword evidence="6" id="KW-0732">Signal</keyword>
<keyword evidence="9" id="KW-1185">Reference proteome</keyword>
<dbReference type="InterPro" id="IPR006665">
    <property type="entry name" value="OmpA-like"/>
</dbReference>
<keyword evidence="2 4" id="KW-0472">Membrane</keyword>
<dbReference type="PRINTS" id="PR01021">
    <property type="entry name" value="OMPADOMAIN"/>
</dbReference>
<dbReference type="AlphaFoldDB" id="A0A7K1XZC9"/>
<keyword evidence="3" id="KW-0998">Cell outer membrane</keyword>
<dbReference type="GO" id="GO:0009279">
    <property type="term" value="C:cell outer membrane"/>
    <property type="evidence" value="ECO:0007669"/>
    <property type="project" value="UniProtKB-SubCell"/>
</dbReference>
<dbReference type="PANTHER" id="PTHR30329:SF21">
    <property type="entry name" value="LIPOPROTEIN YIAD-RELATED"/>
    <property type="match status" value="1"/>
</dbReference>
<dbReference type="InterPro" id="IPR006664">
    <property type="entry name" value="OMP_bac"/>
</dbReference>
<dbReference type="InterPro" id="IPR036737">
    <property type="entry name" value="OmpA-like_sf"/>
</dbReference>
<feature type="chain" id="PRO_5029729883" evidence="6">
    <location>
        <begin position="21"/>
        <end position="712"/>
    </location>
</feature>
<dbReference type="Gene3D" id="3.30.1330.60">
    <property type="entry name" value="OmpA-like domain"/>
    <property type="match status" value="1"/>
</dbReference>
<dbReference type="PANTHER" id="PTHR30329">
    <property type="entry name" value="STATOR ELEMENT OF FLAGELLAR MOTOR COMPLEX"/>
    <property type="match status" value="1"/>
</dbReference>
<feature type="domain" description="OmpA-like" evidence="7">
    <location>
        <begin position="579"/>
        <end position="701"/>
    </location>
</feature>
<comment type="caution">
    <text evidence="8">The sequence shown here is derived from an EMBL/GenBank/DDBJ whole genome shotgun (WGS) entry which is preliminary data.</text>
</comment>
<evidence type="ECO:0000256" key="1">
    <source>
        <dbReference type="ARBA" id="ARBA00004442"/>
    </source>
</evidence>
<proteinExistence type="predicted"/>
<evidence type="ECO:0000256" key="5">
    <source>
        <dbReference type="SAM" id="MobiDB-lite"/>
    </source>
</evidence>
<evidence type="ECO:0000313" key="9">
    <source>
        <dbReference type="Proteomes" id="UP000451233"/>
    </source>
</evidence>
<name>A0A7K1XZC9_9SPHI</name>
<dbReference type="Gene3D" id="1.25.40.10">
    <property type="entry name" value="Tetratricopeptide repeat domain"/>
    <property type="match status" value="1"/>
</dbReference>
<dbReference type="CDD" id="cd07185">
    <property type="entry name" value="OmpA_C-like"/>
    <property type="match status" value="1"/>
</dbReference>
<dbReference type="EMBL" id="WVHS01000003">
    <property type="protein sequence ID" value="MXV16167.1"/>
    <property type="molecule type" value="Genomic_DNA"/>
</dbReference>
<feature type="compositionally biased region" description="Basic and acidic residues" evidence="5">
    <location>
        <begin position="218"/>
        <end position="233"/>
    </location>
</feature>
<gene>
    <name evidence="8" type="ORF">GS398_12700</name>
</gene>
<accession>A0A7K1XZC9</accession>
<dbReference type="Pfam" id="PF07676">
    <property type="entry name" value="PD40"/>
    <property type="match status" value="3"/>
</dbReference>
<sequence length="712" mass="80301">MKAAFLTLLIVSLCVSIGSAQPKTKKTPPILKKAQDEYRLLHYVAAIKQLDEVLRVDSDNVAAQEMMADSYRKIKDYDQALFWYKRLNKQKDAKPEWILYYAEALANKEQYEQSEQWYRKFMVAAPGDRRAGNFVKLGTGISGLSEDKGDWKVSYTNINTAGAEYSPMFYKKGLVFSSNRRIGKVSKDVFGWDQTPFTDLYLIDDLKRIGEVSKTDMEDIERQREGNAYKINDDDTEEASNDSKTLGQYSTRVLVDLAGERLAAEVKAVKLRKKINSRFHEGPSVLLPEGSLMFTRNNYYKGKASKSKKGGINKLKLFTATGPNWNHIQSFPYNDNEYSVGHPAVTKDGSILVFVSDMPGGYGGTDLYYSVRTSAERQWSKPVNLGARINTEGNEQFPYFDKNGKLYFSSTGYAGLGGLDIFEVTLKDMRPTGVPHNLGAPLNSSGDDFGFIKADDERSGYFSSNRGGNDDIYKFEQSSYRVALKGVVTDTRTRLPIAGAQVLLRHFGGIDTLVTNRAGAFQKDLAKETDYEIVAQKPGYVTSNNFFTTAGIDKDTTLNEPLKLGRAELGQQFVLNKCDSLKRVFAVQNIYYDLDKSYIRPDAYPALDHLVMLMREHPEIEIVTASHTDSRASDQYNKRLSLMRGNAARTYLMYRGIDGKRIRVEYYGKSRLTNRCFDGVPCSEEEQQLNRRTEFDIIVNGVNLSQLNCGNP</sequence>